<dbReference type="SUPFAM" id="SSF54236">
    <property type="entry name" value="Ubiquitin-like"/>
    <property type="match status" value="1"/>
</dbReference>
<name>A0AA36ICV7_9DINO</name>
<proteinExistence type="predicted"/>
<dbReference type="PROSITE" id="PS50053">
    <property type="entry name" value="UBIQUITIN_2"/>
    <property type="match status" value="1"/>
</dbReference>
<evidence type="ECO:0000313" key="2">
    <source>
        <dbReference type="EMBL" id="CAJ1384431.1"/>
    </source>
</evidence>
<dbReference type="InterPro" id="IPR029071">
    <property type="entry name" value="Ubiquitin-like_domsf"/>
</dbReference>
<dbReference type="Gene3D" id="3.10.20.90">
    <property type="entry name" value="Phosphatidylinositol 3-kinase Catalytic Subunit, Chain A, domain 1"/>
    <property type="match status" value="1"/>
</dbReference>
<protein>
    <recommendedName>
        <fullName evidence="1">Ubiquitin-like domain-containing protein</fullName>
    </recommendedName>
</protein>
<dbReference type="CDD" id="cd17039">
    <property type="entry name" value="Ubl_ubiquitin_like"/>
    <property type="match status" value="1"/>
</dbReference>
<accession>A0AA36ICV7</accession>
<dbReference type="AlphaFoldDB" id="A0AA36ICV7"/>
<reference evidence="2" key="1">
    <citation type="submission" date="2023-08" db="EMBL/GenBank/DDBJ databases">
        <authorList>
            <person name="Chen Y."/>
            <person name="Shah S."/>
            <person name="Dougan E. K."/>
            <person name="Thang M."/>
            <person name="Chan C."/>
        </authorList>
    </citation>
    <scope>NUCLEOTIDE SEQUENCE</scope>
</reference>
<dbReference type="InterPro" id="IPR000626">
    <property type="entry name" value="Ubiquitin-like_dom"/>
</dbReference>
<keyword evidence="3" id="KW-1185">Reference proteome</keyword>
<dbReference type="SMART" id="SM00213">
    <property type="entry name" value="UBQ"/>
    <property type="match status" value="1"/>
</dbReference>
<evidence type="ECO:0000259" key="1">
    <source>
        <dbReference type="PROSITE" id="PS50053"/>
    </source>
</evidence>
<dbReference type="PRINTS" id="PR00348">
    <property type="entry name" value="UBIQUITIN"/>
</dbReference>
<dbReference type="Pfam" id="PF00240">
    <property type="entry name" value="ubiquitin"/>
    <property type="match status" value="1"/>
</dbReference>
<gene>
    <name evidence="2" type="ORF">EVOR1521_LOCUS11308</name>
</gene>
<feature type="domain" description="Ubiquitin-like" evidence="1">
    <location>
        <begin position="23"/>
        <end position="91"/>
    </location>
</feature>
<organism evidence="2 3">
    <name type="scientific">Effrenium voratum</name>
    <dbReference type="NCBI Taxonomy" id="2562239"/>
    <lineage>
        <taxon>Eukaryota</taxon>
        <taxon>Sar</taxon>
        <taxon>Alveolata</taxon>
        <taxon>Dinophyceae</taxon>
        <taxon>Suessiales</taxon>
        <taxon>Symbiodiniaceae</taxon>
        <taxon>Effrenium</taxon>
    </lineage>
</organism>
<evidence type="ECO:0000313" key="3">
    <source>
        <dbReference type="Proteomes" id="UP001178507"/>
    </source>
</evidence>
<comment type="caution">
    <text evidence="2">The sequence shown here is derived from an EMBL/GenBank/DDBJ whole genome shotgun (WGS) entry which is preliminary data.</text>
</comment>
<dbReference type="Proteomes" id="UP001178507">
    <property type="component" value="Unassembled WGS sequence"/>
</dbReference>
<sequence>MDSPPAGAFHEELGVPQRRRDLFHLRVRDNAGKGTVLEVSTTDTVRDVKARLEQCWGSRMKDQRLIYKGTMMVDERSLGSYDLETGSVVVFAPQLRLRHGSGINGGVAWNKSRGPGEAMPYDAPRGFLMVPGVDNWRPDLAGKTNVHEADLFFDSKKAPAPWEIQSRELKAGPRKAPVCA</sequence>
<dbReference type="InterPro" id="IPR019956">
    <property type="entry name" value="Ubiquitin_dom"/>
</dbReference>
<dbReference type="EMBL" id="CAUJNA010001113">
    <property type="protein sequence ID" value="CAJ1384431.1"/>
    <property type="molecule type" value="Genomic_DNA"/>
</dbReference>